<dbReference type="InterPro" id="IPR050266">
    <property type="entry name" value="AB_hydrolase_sf"/>
</dbReference>
<protein>
    <recommendedName>
        <fullName evidence="1">AB hydrolase-1 domain-containing protein</fullName>
    </recommendedName>
</protein>
<dbReference type="PANTHER" id="PTHR43798:SF33">
    <property type="entry name" value="HYDROLASE, PUTATIVE (AFU_ORTHOLOGUE AFUA_2G14860)-RELATED"/>
    <property type="match status" value="1"/>
</dbReference>
<dbReference type="InterPro" id="IPR029058">
    <property type="entry name" value="AB_hydrolase_fold"/>
</dbReference>
<dbReference type="EMBL" id="MAAO01000016">
    <property type="protein sequence ID" value="OUR93091.1"/>
    <property type="molecule type" value="Genomic_DNA"/>
</dbReference>
<dbReference type="SUPFAM" id="SSF53474">
    <property type="entry name" value="alpha/beta-Hydrolases"/>
    <property type="match status" value="1"/>
</dbReference>
<feature type="domain" description="AB hydrolase-1" evidence="1">
    <location>
        <begin position="35"/>
        <end position="280"/>
    </location>
</feature>
<gene>
    <name evidence="2" type="ORF">A9Q84_21545</name>
</gene>
<dbReference type="PANTHER" id="PTHR43798">
    <property type="entry name" value="MONOACYLGLYCEROL LIPASE"/>
    <property type="match status" value="1"/>
</dbReference>
<comment type="caution">
    <text evidence="2">The sequence shown here is derived from an EMBL/GenBank/DDBJ whole genome shotgun (WGS) entry which is preliminary data.</text>
</comment>
<dbReference type="AlphaFoldDB" id="A0A1Y5F7J9"/>
<accession>A0A1Y5F7J9</accession>
<dbReference type="InterPro" id="IPR000073">
    <property type="entry name" value="AB_hydrolase_1"/>
</dbReference>
<reference evidence="3" key="1">
    <citation type="journal article" date="2017" name="Proc. Natl. Acad. Sci. U.S.A.">
        <title>Simulation of Deepwater Horizon oil plume reveals substrate specialization within a complex community of hydrocarbon-degraders.</title>
        <authorList>
            <person name="Hu P."/>
            <person name="Dubinsky E.A."/>
            <person name="Probst A.J."/>
            <person name="Wang J."/>
            <person name="Sieber C.M.K."/>
            <person name="Tom L.M."/>
            <person name="Gardinali P."/>
            <person name="Banfield J.F."/>
            <person name="Atlas R.M."/>
            <person name="Andersen G.L."/>
        </authorList>
    </citation>
    <scope>NUCLEOTIDE SEQUENCE [LARGE SCALE GENOMIC DNA]</scope>
</reference>
<dbReference type="Pfam" id="PF00561">
    <property type="entry name" value="Abhydrolase_1"/>
    <property type="match status" value="1"/>
</dbReference>
<dbReference type="Gene3D" id="3.40.50.1820">
    <property type="entry name" value="alpha/beta hydrolase"/>
    <property type="match status" value="1"/>
</dbReference>
<evidence type="ECO:0000259" key="1">
    <source>
        <dbReference type="Pfam" id="PF00561"/>
    </source>
</evidence>
<dbReference type="GO" id="GO:0016020">
    <property type="term" value="C:membrane"/>
    <property type="evidence" value="ECO:0007669"/>
    <property type="project" value="TreeGrafter"/>
</dbReference>
<sequence>MMKNEFPAYYYSFDGTRIFYITNFKNGELKENDKVIVFNYGLVCNRAHFSPQEEYFDKLGFKVLIHDYRSHYSSSGQDRIEECTFKNIAKDINGLCEMLNIHKPVFIGHSMGVNVTLEYAKLYPNELSKMILISGTVLPPQDIMFDSNFVDIAAPFIMSFAKSNPKIYDFVWSHSFKNPILRKMVLDGGFNKKQVDDSFVQLYMKKISELPKDLFFHLLDHMKEHDIITHLENIHTPSLIMGGDSDKVIPNYLQKILQKYLPNSEIYILKDGSHVPQIDFPVLINERMISFINRT</sequence>
<evidence type="ECO:0000313" key="3">
    <source>
        <dbReference type="Proteomes" id="UP000196531"/>
    </source>
</evidence>
<proteinExistence type="predicted"/>
<name>A0A1Y5F7J9_9BACT</name>
<organism evidence="2 3">
    <name type="scientific">Halobacteriovorax marinus</name>
    <dbReference type="NCBI Taxonomy" id="97084"/>
    <lineage>
        <taxon>Bacteria</taxon>
        <taxon>Pseudomonadati</taxon>
        <taxon>Bdellovibrionota</taxon>
        <taxon>Bacteriovoracia</taxon>
        <taxon>Bacteriovoracales</taxon>
        <taxon>Halobacteriovoraceae</taxon>
        <taxon>Halobacteriovorax</taxon>
    </lineage>
</organism>
<dbReference type="Proteomes" id="UP000196531">
    <property type="component" value="Unassembled WGS sequence"/>
</dbReference>
<evidence type="ECO:0000313" key="2">
    <source>
        <dbReference type="EMBL" id="OUR93091.1"/>
    </source>
</evidence>